<gene>
    <name evidence="1" type="ORF">SNEC2469_LOCUS14168</name>
</gene>
<sequence>MPDGAESLSLRVVASLKEVPAAAWDACAGDANPFVSHAFLSALEESGSATAERGWLPQHLLLEGPGGRLLGAVPLYLKGHSYGEYVFDWGWADAYERAGGRYYPKLQSSVPFTPVTGPRLLSHPEAERAGVCEALIGGLAELTRRHEVSSLHVTFPEREAWERLGRAGFLQRRGLQYHWHNRGYASFDDFLATLVSRKRKAIRKERRKVAESGLKLRALVGADIAERHWDAFHRFYLDTVDKKWARPYLTRDFFFLLGERLAERVVLIVAEDGDEVVAGALNLMGRDALYGRNWGCAADYRFLHFEACYYQAIDFAIARGLQRVEAGAQGEHKIQRGYLPVETYSAHLIPDPGFRDAVADFLRREGRAVESELAALADWSPYRSEDA</sequence>
<dbReference type="Pfam" id="PF04339">
    <property type="entry name" value="FemAB_like"/>
    <property type="match status" value="1"/>
</dbReference>
<dbReference type="InterPro" id="IPR007434">
    <property type="entry name" value="FemAB-like"/>
</dbReference>
<dbReference type="InterPro" id="IPR016181">
    <property type="entry name" value="Acyl_CoA_acyltransferase"/>
</dbReference>
<proteinExistence type="predicted"/>
<name>A0A812T023_9DINO</name>
<evidence type="ECO:0000313" key="2">
    <source>
        <dbReference type="Proteomes" id="UP000601435"/>
    </source>
</evidence>
<dbReference type="Gene3D" id="3.40.630.30">
    <property type="match status" value="1"/>
</dbReference>
<accession>A0A812T023</accession>
<evidence type="ECO:0000313" key="1">
    <source>
        <dbReference type="EMBL" id="CAE7497991.1"/>
    </source>
</evidence>
<dbReference type="EMBL" id="CAJNJA010022691">
    <property type="protein sequence ID" value="CAE7497991.1"/>
    <property type="molecule type" value="Genomic_DNA"/>
</dbReference>
<comment type="caution">
    <text evidence="1">The sequence shown here is derived from an EMBL/GenBank/DDBJ whole genome shotgun (WGS) entry which is preliminary data.</text>
</comment>
<protein>
    <recommendedName>
        <fullName evidence="3">N-acetyltransferase</fullName>
    </recommendedName>
</protein>
<dbReference type="SUPFAM" id="SSF55729">
    <property type="entry name" value="Acyl-CoA N-acyltransferases (Nat)"/>
    <property type="match status" value="1"/>
</dbReference>
<dbReference type="PANTHER" id="PTHR47017:SF1">
    <property type="entry name" value="ACYL-COA"/>
    <property type="match status" value="1"/>
</dbReference>
<dbReference type="PANTHER" id="PTHR47017">
    <property type="entry name" value="ACYL-COA"/>
    <property type="match status" value="1"/>
</dbReference>
<dbReference type="Proteomes" id="UP000601435">
    <property type="component" value="Unassembled WGS sequence"/>
</dbReference>
<dbReference type="AlphaFoldDB" id="A0A812T023"/>
<organism evidence="1 2">
    <name type="scientific">Symbiodinium necroappetens</name>
    <dbReference type="NCBI Taxonomy" id="1628268"/>
    <lineage>
        <taxon>Eukaryota</taxon>
        <taxon>Sar</taxon>
        <taxon>Alveolata</taxon>
        <taxon>Dinophyceae</taxon>
        <taxon>Suessiales</taxon>
        <taxon>Symbiodiniaceae</taxon>
        <taxon>Symbiodinium</taxon>
    </lineage>
</organism>
<evidence type="ECO:0008006" key="3">
    <source>
        <dbReference type="Google" id="ProtNLM"/>
    </source>
</evidence>
<reference evidence="1" key="1">
    <citation type="submission" date="2021-02" db="EMBL/GenBank/DDBJ databases">
        <authorList>
            <person name="Dougan E. K."/>
            <person name="Rhodes N."/>
            <person name="Thang M."/>
            <person name="Chan C."/>
        </authorList>
    </citation>
    <scope>NUCLEOTIDE SEQUENCE</scope>
</reference>
<dbReference type="OrthoDB" id="1946at2759"/>
<keyword evidence="2" id="KW-1185">Reference proteome</keyword>